<name>A0ABQ0FWA8_9PEZI</name>
<dbReference type="GeneID" id="98170747"/>
<dbReference type="SUPFAM" id="SSF52540">
    <property type="entry name" value="P-loop containing nucleoside triphosphate hydrolases"/>
    <property type="match status" value="1"/>
</dbReference>
<dbReference type="InterPro" id="IPR027417">
    <property type="entry name" value="P-loop_NTPase"/>
</dbReference>
<evidence type="ECO:0000313" key="1">
    <source>
        <dbReference type="EMBL" id="GAB1309792.1"/>
    </source>
</evidence>
<keyword evidence="2" id="KW-1185">Reference proteome</keyword>
<protein>
    <recommendedName>
        <fullName evidence="3">Helicase ATP-binding domain-containing protein</fullName>
    </recommendedName>
</protein>
<organism evidence="1 2">
    <name type="scientific">Madurella fahalii</name>
    <dbReference type="NCBI Taxonomy" id="1157608"/>
    <lineage>
        <taxon>Eukaryota</taxon>
        <taxon>Fungi</taxon>
        <taxon>Dikarya</taxon>
        <taxon>Ascomycota</taxon>
        <taxon>Pezizomycotina</taxon>
        <taxon>Sordariomycetes</taxon>
        <taxon>Sordariomycetidae</taxon>
        <taxon>Sordariales</taxon>
        <taxon>Sordariales incertae sedis</taxon>
        <taxon>Madurella</taxon>
    </lineage>
</organism>
<dbReference type="RefSeq" id="XP_070911525.1">
    <property type="nucleotide sequence ID" value="XM_071055424.1"/>
</dbReference>
<dbReference type="InterPro" id="IPR038718">
    <property type="entry name" value="SNF2-like_sf"/>
</dbReference>
<gene>
    <name evidence="1" type="ORF">MFIFM68171_00002</name>
</gene>
<proteinExistence type="predicted"/>
<dbReference type="Gene3D" id="3.40.50.10810">
    <property type="entry name" value="Tandem AAA-ATPase domain"/>
    <property type="match status" value="1"/>
</dbReference>
<reference evidence="1 2" key="1">
    <citation type="submission" date="2024-09" db="EMBL/GenBank/DDBJ databases">
        <title>Itraconazole resistance in Madurella fahalii resulting from another homologue of gene encoding cytochrome P450 14-alpha sterol demethylase (CYP51).</title>
        <authorList>
            <person name="Yoshioka I."/>
            <person name="Fahal A.H."/>
            <person name="Kaneko S."/>
            <person name="Yaguchi T."/>
        </authorList>
    </citation>
    <scope>NUCLEOTIDE SEQUENCE [LARGE SCALE GENOMIC DNA]</scope>
    <source>
        <strain evidence="1 2">IFM 68171</strain>
    </source>
</reference>
<sequence length="294" mass="33750">MWEALGAIPPGMEAEFHDEIKKRIKIQEQYLKDRMIRREKIAIKCYILSLPLDGFQFSRVIVDEAQSLRNIESGFSRIIRLITTHTRALYMMSATPTLNKIDDISVEWAYTAEIYQPYSKFVPPKSFIMSCTEIRELQSKVQAECDAEKDSAIDSAVFENEKYSDKRLRDYYERTGKRFWCLSPRGISIVKLYEAESHAPIENSDLVYKAIMDCLLLRRSPQTPLETPDGTIHYPREHMPGLRVRVEELGYADKTAATIVATVTTELLCSLYTIRNTNDSNEVIVNPEMGDGGE</sequence>
<dbReference type="Proteomes" id="UP001628179">
    <property type="component" value="Unassembled WGS sequence"/>
</dbReference>
<comment type="caution">
    <text evidence="1">The sequence shown here is derived from an EMBL/GenBank/DDBJ whole genome shotgun (WGS) entry which is preliminary data.</text>
</comment>
<dbReference type="EMBL" id="BAAFSV010000001">
    <property type="protein sequence ID" value="GAB1309792.1"/>
    <property type="molecule type" value="Genomic_DNA"/>
</dbReference>
<accession>A0ABQ0FWA8</accession>
<evidence type="ECO:0000313" key="2">
    <source>
        <dbReference type="Proteomes" id="UP001628179"/>
    </source>
</evidence>
<evidence type="ECO:0008006" key="3">
    <source>
        <dbReference type="Google" id="ProtNLM"/>
    </source>
</evidence>